<feature type="chain" id="PRO_5033057798" description="LPXTG cell wall anchor domain-containing protein" evidence="2">
    <location>
        <begin position="26"/>
        <end position="1545"/>
    </location>
</feature>
<gene>
    <name evidence="3" type="ORF">MM35RIKEN_03590</name>
</gene>
<reference evidence="3" key="1">
    <citation type="submission" date="2020-09" db="EMBL/GenBank/DDBJ databases">
        <title>New species isolated from human feces.</title>
        <authorList>
            <person name="Kitahara M."/>
            <person name="Shigeno Y."/>
            <person name="Shime M."/>
            <person name="Matsumoto Y."/>
            <person name="Nakamura S."/>
            <person name="Motooka D."/>
            <person name="Fukuoka S."/>
            <person name="Nishikawa H."/>
            <person name="Benno Y."/>
        </authorList>
    </citation>
    <scope>NUCLEOTIDE SEQUENCE</scope>
    <source>
        <strain evidence="3">MM35</strain>
    </source>
</reference>
<evidence type="ECO:0000313" key="3">
    <source>
        <dbReference type="EMBL" id="BCK78167.1"/>
    </source>
</evidence>
<evidence type="ECO:0008006" key="5">
    <source>
        <dbReference type="Google" id="ProtNLM"/>
    </source>
</evidence>
<sequence length="1545" mass="167205">MKKRLFAILLALCLLALLFPLTASAVRLNWPHPSAHCVCGGGISNHKAMNGHTAYEGVYFTKDGKENTSGDISKMNVIRSEEDLKEINYKASNNKGKTFYYYLANDVTLTKRIHVWEGCTFVICLHGHTLTCNVPDAQSAFYVMNNARLVFTDCQLSGDRGLITGDSCAAVSVDGTATFDLYGVSICMTSSETDGIRDVYNDPVCGVYNCGTFNMYGGCYYQKSSDYPTDRPVISSIRNTKYGPGVINRGTFNMYDGIISGNERNGVMSTITPSDDTINLYGGTITGNTGAGISATHWPMPSIATSDYYTNVNLYGGTISENTGAGIDAAYGRVTMAQQSSAIPVEIKNNKGGAISLTRDGSTANLGTGRITGNSGGKGAVALSAGSLTLTGDVKITGNTGANLYLANGKTVTLDNLGSAAEIGLTTESTAVPVVFAEANGTDYTSRFTPDSAGYSIGYNAAQQLQLQTKTYPVTYAPGANGTGDSKTVNKEYNNALELQGALFTRLGYTQVGWSKHDGGERDYSLNAIYEQNEALTLYPVWEERSDYTVRIVNQDGSTVTELKNVKWTDEIWKLLTPRPTRENDERLQALLIGNRRVMGGETYGDFATGGEDSLTFIAFWSGVFIDYSTISVGDSQWTGFRSEGTEHFFNEDQTVQINTAHPEELSYFEYAVGDQFYSNGLAADVLFSSGHDHYPYTGAFNTASLNLEEGKPYVIYAQLGTKLLARYGVVCTEKIIIDKTAPTITGAKNGDVFCGEGDKTLTVTDLYLDTVTVNGTPVTPNEQDQITLTDARTPQTVVATDKAGNSTTLTVTVHSSHSYKWQTGNGQYWGQCEFCGNKVEKKDLPTLTITAPDAVCRTQDFEFSFNLPEGCTNPVYSYEFKYTGDGKPITPVDGVCAGTIPAKYYSAKETGFRFIASATTAEGYRFSVSKDITLREHSGGTATCTEQAVCDHCGQPYGALKAHSFTAEKAEEMYLKSTATCTKKAVYYKSCAVCGTSSKGTADEATFESGNALDHDWGAWTPDGEGTHKRVCTHDASHVETAGCTYGDWSTNQDSHWKTCTVCGGEAERLKHADPDCNHFCDTCGIKMTEHDFTGETAITALLYKEANCLSPALYYKSCKICMLSSKGTASEATFASGDKNPNRHAEYPGAWQTDADSHWRFYTCCHLEVDRGAHQGGTADCLAPALCEVCQHPYGELGPHHFVDQVNEYRLKSAATCTSPAVYYQSCSTCGAQGTETFTNGEPLSHDYGAWTSNEDGTHTRVCTHDATHTETEDCHGGTATCTEKAICEDCNAAYGELAAHDFTAETVDAKYLKSAATCTEKAVYYKSCAVCGLSSEGTADEATFFSGNALDHDWGAWTSNEDGTHTRTCTVDGCSAGTQTENCIDANKDHKCDICDYIISECADDNKDHKCDYCGKKLTEHTGGKATCKDKAKCEFCGAEYGEIDAKNHTDLKHIPAKAATKATEGNIEYWYCDDCGKYYSDKNGTKEIKKTDTVTTKLKDDSKPPQTGDSSNFALWLALLFVSGGAAIGTTVVSRKKKYSK</sequence>
<keyword evidence="2" id="KW-0732">Signal</keyword>
<proteinExistence type="predicted"/>
<keyword evidence="1" id="KW-1133">Transmembrane helix</keyword>
<protein>
    <recommendedName>
        <fullName evidence="5">LPXTG cell wall anchor domain-containing protein</fullName>
    </recommendedName>
</protein>
<organism evidence="3 4">
    <name type="scientific">Vescimonas fastidiosa</name>
    <dbReference type="NCBI Taxonomy" id="2714353"/>
    <lineage>
        <taxon>Bacteria</taxon>
        <taxon>Bacillati</taxon>
        <taxon>Bacillota</taxon>
        <taxon>Clostridia</taxon>
        <taxon>Eubacteriales</taxon>
        <taxon>Oscillospiraceae</taxon>
        <taxon>Vescimonas</taxon>
    </lineage>
</organism>
<evidence type="ECO:0000256" key="2">
    <source>
        <dbReference type="SAM" id="SignalP"/>
    </source>
</evidence>
<feature type="signal peptide" evidence="2">
    <location>
        <begin position="1"/>
        <end position="25"/>
    </location>
</feature>
<dbReference type="EMBL" id="AP023415">
    <property type="protein sequence ID" value="BCK78167.1"/>
    <property type="molecule type" value="Genomic_DNA"/>
</dbReference>
<dbReference type="KEGG" id="vfa:MM35RIKEN_03590"/>
<dbReference type="RefSeq" id="WP_212818748.1">
    <property type="nucleotide sequence ID" value="NZ_AP023415.1"/>
</dbReference>
<feature type="transmembrane region" description="Helical" evidence="1">
    <location>
        <begin position="1517"/>
        <end position="1537"/>
    </location>
</feature>
<name>A0A810PVR4_9FIRM</name>
<keyword evidence="4" id="KW-1185">Reference proteome</keyword>
<dbReference type="Gene3D" id="2.60.40.4270">
    <property type="entry name" value="Listeria-Bacteroides repeat domain"/>
    <property type="match status" value="1"/>
</dbReference>
<dbReference type="Proteomes" id="UP000681343">
    <property type="component" value="Chromosome"/>
</dbReference>
<evidence type="ECO:0000256" key="1">
    <source>
        <dbReference type="SAM" id="Phobius"/>
    </source>
</evidence>
<accession>A0A810PVR4</accession>
<dbReference type="InterPro" id="IPR042229">
    <property type="entry name" value="Listeria/Bacterioides_rpt_sf"/>
</dbReference>
<keyword evidence="1" id="KW-0812">Transmembrane</keyword>
<keyword evidence="1" id="KW-0472">Membrane</keyword>
<evidence type="ECO:0000313" key="4">
    <source>
        <dbReference type="Proteomes" id="UP000681343"/>
    </source>
</evidence>